<evidence type="ECO:0000313" key="2">
    <source>
        <dbReference type="EMBL" id="CFE37571.1"/>
    </source>
</evidence>
<dbReference type="Proteomes" id="UP000048289">
    <property type="component" value="Unassembled WGS sequence"/>
</dbReference>
<feature type="compositionally biased region" description="Polar residues" evidence="1">
    <location>
        <begin position="49"/>
        <end position="60"/>
    </location>
</feature>
<dbReference type="EMBL" id="CNFT01000050">
    <property type="protein sequence ID" value="CKQ92580.1"/>
    <property type="molecule type" value="Genomic_DNA"/>
</dbReference>
<reference evidence="4 5" key="1">
    <citation type="submission" date="2015-03" db="EMBL/GenBank/DDBJ databases">
        <authorList>
            <consortium name="Pathogen Informatics"/>
        </authorList>
    </citation>
    <scope>NUCLEOTIDE SEQUENCE [LARGE SCALE GENOMIC DNA]</scope>
    <source>
        <strain evidence="3 5">Bir 185</strain>
        <strain evidence="2 4">G09901357</strain>
    </source>
</reference>
<dbReference type="Proteomes" id="UP000050164">
    <property type="component" value="Unassembled WGS sequence"/>
</dbReference>
<proteinExistence type="predicted"/>
<evidence type="ECO:0000313" key="3">
    <source>
        <dbReference type="EMBL" id="CKQ92580.1"/>
    </source>
</evidence>
<organism evidence="3 5">
    <name type="scientific">Mycobacterium tuberculosis</name>
    <dbReference type="NCBI Taxonomy" id="1773"/>
    <lineage>
        <taxon>Bacteria</taxon>
        <taxon>Bacillati</taxon>
        <taxon>Actinomycetota</taxon>
        <taxon>Actinomycetes</taxon>
        <taxon>Mycobacteriales</taxon>
        <taxon>Mycobacteriaceae</taxon>
        <taxon>Mycobacterium</taxon>
        <taxon>Mycobacterium tuberculosis complex</taxon>
    </lineage>
</organism>
<feature type="region of interest" description="Disordered" evidence="1">
    <location>
        <begin position="1"/>
        <end position="60"/>
    </location>
</feature>
<feature type="compositionally biased region" description="Low complexity" evidence="1">
    <location>
        <begin position="79"/>
        <end position="94"/>
    </location>
</feature>
<feature type="region of interest" description="Disordered" evidence="1">
    <location>
        <begin position="75"/>
        <end position="133"/>
    </location>
</feature>
<gene>
    <name evidence="2" type="ORF">ERS007681_00778</name>
    <name evidence="3" type="ORF">ERS027659_00386</name>
</gene>
<evidence type="ECO:0000313" key="4">
    <source>
        <dbReference type="Proteomes" id="UP000048289"/>
    </source>
</evidence>
<dbReference type="AlphaFoldDB" id="A0A654ZS31"/>
<name>A0A654ZS31_MYCTX</name>
<evidence type="ECO:0000313" key="5">
    <source>
        <dbReference type="Proteomes" id="UP000050164"/>
    </source>
</evidence>
<evidence type="ECO:0000256" key="1">
    <source>
        <dbReference type="SAM" id="MobiDB-lite"/>
    </source>
</evidence>
<accession>A0A654ZS31</accession>
<feature type="compositionally biased region" description="Polar residues" evidence="1">
    <location>
        <begin position="22"/>
        <end position="34"/>
    </location>
</feature>
<dbReference type="EMBL" id="CFOE01000061">
    <property type="protein sequence ID" value="CFE37571.1"/>
    <property type="molecule type" value="Genomic_DNA"/>
</dbReference>
<sequence length="133" mass="14196">MFSTSGGSQKPRVGSKPRQPVNDLTTLYNESMSSPRRVLSRKNSDQPRGKSSITGRFTNNQVAAAAAMVRARAFRRPARMPSSNNGYKNNSGYSFAAEPNPISTPASTGLRRAQASSPLVAKPVASASKLVNI</sequence>
<protein>
    <submittedName>
        <fullName evidence="3">Uncharacterized protein</fullName>
    </submittedName>
</protein>